<dbReference type="EMBL" id="CP113162">
    <property type="protein sequence ID" value="WEF50155.1"/>
    <property type="molecule type" value="Genomic_DNA"/>
</dbReference>
<reference evidence="1 2" key="1">
    <citation type="submission" date="2022-11" db="EMBL/GenBank/DDBJ databases">
        <authorList>
            <person name="Siebert D."/>
            <person name="Busche T."/>
            <person name="Saydam E."/>
            <person name="Kalinowski J."/>
            <person name="Ruckert C."/>
            <person name="Blombach B."/>
        </authorList>
    </citation>
    <scope>NUCLEOTIDE SEQUENCE [LARGE SCALE GENOMIC DNA]</scope>
    <source>
        <strain evidence="1 2">DSM 1083</strain>
    </source>
</reference>
<gene>
    <name evidence="1" type="ORF">AFIC_001679</name>
</gene>
<evidence type="ECO:0008006" key="3">
    <source>
        <dbReference type="Google" id="ProtNLM"/>
    </source>
</evidence>
<name>A0ABY8BJG5_AFICR</name>
<dbReference type="Proteomes" id="UP001213907">
    <property type="component" value="Chromosome"/>
</dbReference>
<evidence type="ECO:0000313" key="1">
    <source>
        <dbReference type="EMBL" id="WEF50155.1"/>
    </source>
</evidence>
<sequence>MLLSCFHGSACEADIRNALPGTVIAEQSQPAPHPPAQHQLADHCLSHLVGDLSHPAATFTVQVAKVKLTWHDETNRPLASADSPFKPPRA</sequence>
<dbReference type="RefSeq" id="WP_275245806.1">
    <property type="nucleotide sequence ID" value="NZ_BAABDX010000002.1"/>
</dbReference>
<evidence type="ECO:0000313" key="2">
    <source>
        <dbReference type="Proteomes" id="UP001213907"/>
    </source>
</evidence>
<accession>A0ABY8BJG5</accession>
<proteinExistence type="predicted"/>
<protein>
    <recommendedName>
        <fullName evidence="3">Lipoprotein</fullName>
    </recommendedName>
</protein>
<organism evidence="1 2">
    <name type="scientific">Afipia carboxydohydrogena</name>
    <name type="common">Pseudomonas carboxydohydrogena</name>
    <dbReference type="NCBI Taxonomy" id="290"/>
    <lineage>
        <taxon>Bacteria</taxon>
        <taxon>Pseudomonadati</taxon>
        <taxon>Pseudomonadota</taxon>
        <taxon>Alphaproteobacteria</taxon>
        <taxon>Hyphomicrobiales</taxon>
        <taxon>Nitrobacteraceae</taxon>
        <taxon>Afipia</taxon>
    </lineage>
</organism>
<keyword evidence="2" id="KW-1185">Reference proteome</keyword>